<accession>A0A914DJ01</accession>
<dbReference type="Proteomes" id="UP000887540">
    <property type="component" value="Unplaced"/>
</dbReference>
<evidence type="ECO:0000313" key="3">
    <source>
        <dbReference type="Proteomes" id="UP000887540"/>
    </source>
</evidence>
<evidence type="ECO:0000256" key="1">
    <source>
        <dbReference type="SAM" id="MobiDB-lite"/>
    </source>
</evidence>
<reference evidence="4" key="1">
    <citation type="submission" date="2022-11" db="UniProtKB">
        <authorList>
            <consortium name="WormBaseParasite"/>
        </authorList>
    </citation>
    <scope>IDENTIFICATION</scope>
</reference>
<feature type="region of interest" description="Disordered" evidence="1">
    <location>
        <begin position="146"/>
        <end position="239"/>
    </location>
</feature>
<dbReference type="AlphaFoldDB" id="A0A914DJ01"/>
<sequence length="508" mass="56054">MISCKKASLSWCILLTVWFCSTCNACIPTSGGGDCCREGGGGSCCQPQTQIQVSCASCSQDSVESYQQPAPQYHPVPFYQPPVEYQLPAQYQPPALPQQPILVQPNSVDYQAQPPAYGNAVNPPAPQQQTHSLTDDSMFPFVQQPAQDRVHSPSAYMEVPPPTLPPSPPLFPTEKQRPQSAQHQVDPNEQVNHVSELPLTPPANPPETPTPPPSLHLFPTENPRPPCAQQQVEPSEQVDDLHEVPSTSANFVSELPLTPPANPPENPFDESNLHMMVSENKDDQPNNLDINMLPNTLPHGSTNGDDYDGPKSNITPEQREYLMGEVSTSPLSMDAATTTPLADLATEAYGESDQEASASNNSASYTSIEHSGYNHSSSSSFYNTYNDQACTGETLFRTREKSLRRALTKCALLGCAAANIEPIPLGIQVDFLKNVDKRVNDQKRHCLSRYDVPLFTNNMWQIEKELHFENTEKESTDSSPLLRRRPLPSAIFRPQRVRFVTSEPKSSY</sequence>
<feature type="signal peptide" evidence="2">
    <location>
        <begin position="1"/>
        <end position="25"/>
    </location>
</feature>
<name>A0A914DJ01_9BILA</name>
<protein>
    <submittedName>
        <fullName evidence="4">Uncharacterized protein</fullName>
    </submittedName>
</protein>
<feature type="compositionally biased region" description="Pro residues" evidence="1">
    <location>
        <begin position="199"/>
        <end position="214"/>
    </location>
</feature>
<feature type="region of interest" description="Disordered" evidence="1">
    <location>
        <begin position="109"/>
        <end position="132"/>
    </location>
</feature>
<feature type="chain" id="PRO_5037448754" evidence="2">
    <location>
        <begin position="26"/>
        <end position="508"/>
    </location>
</feature>
<keyword evidence="3" id="KW-1185">Reference proteome</keyword>
<proteinExistence type="predicted"/>
<organism evidence="3 4">
    <name type="scientific">Acrobeloides nanus</name>
    <dbReference type="NCBI Taxonomy" id="290746"/>
    <lineage>
        <taxon>Eukaryota</taxon>
        <taxon>Metazoa</taxon>
        <taxon>Ecdysozoa</taxon>
        <taxon>Nematoda</taxon>
        <taxon>Chromadorea</taxon>
        <taxon>Rhabditida</taxon>
        <taxon>Tylenchina</taxon>
        <taxon>Cephalobomorpha</taxon>
        <taxon>Cephaloboidea</taxon>
        <taxon>Cephalobidae</taxon>
        <taxon>Acrobeloides</taxon>
    </lineage>
</organism>
<feature type="compositionally biased region" description="Pro residues" evidence="1">
    <location>
        <begin position="159"/>
        <end position="171"/>
    </location>
</feature>
<keyword evidence="2" id="KW-0732">Signal</keyword>
<dbReference type="WBParaSite" id="ACRNAN_scaffold2750.g32758.t1">
    <property type="protein sequence ID" value="ACRNAN_scaffold2750.g32758.t1"/>
    <property type="gene ID" value="ACRNAN_scaffold2750.g32758"/>
</dbReference>
<evidence type="ECO:0000313" key="4">
    <source>
        <dbReference type="WBParaSite" id="ACRNAN_scaffold2750.g32758.t1"/>
    </source>
</evidence>
<evidence type="ECO:0000256" key="2">
    <source>
        <dbReference type="SAM" id="SignalP"/>
    </source>
</evidence>
<feature type="compositionally biased region" description="Polar residues" evidence="1">
    <location>
        <begin position="178"/>
        <end position="193"/>
    </location>
</feature>